<evidence type="ECO:0000313" key="5">
    <source>
        <dbReference type="EMBL" id="CDW91822.1"/>
    </source>
</evidence>
<feature type="region of interest" description="Disordered" evidence="4">
    <location>
        <begin position="503"/>
        <end position="522"/>
    </location>
</feature>
<feature type="region of interest" description="Disordered" evidence="4">
    <location>
        <begin position="196"/>
        <end position="226"/>
    </location>
</feature>
<evidence type="ECO:0000256" key="4">
    <source>
        <dbReference type="SAM" id="MobiDB-lite"/>
    </source>
</evidence>
<dbReference type="PANTHER" id="PTHR12241:SF155">
    <property type="entry name" value="TUBULIN-TYROSINE LIGASE FAMILY PROTEIN"/>
    <property type="match status" value="1"/>
</dbReference>
<dbReference type="PANTHER" id="PTHR12241">
    <property type="entry name" value="TUBULIN POLYGLUTAMYLASE"/>
    <property type="match status" value="1"/>
</dbReference>
<dbReference type="GO" id="GO:0070740">
    <property type="term" value="F:tubulin-glutamic acid ligase activity"/>
    <property type="evidence" value="ECO:0007669"/>
    <property type="project" value="TreeGrafter"/>
</dbReference>
<keyword evidence="2" id="KW-0547">Nucleotide-binding</keyword>
<keyword evidence="3" id="KW-0067">ATP-binding</keyword>
<dbReference type="GO" id="GO:0005524">
    <property type="term" value="F:ATP binding"/>
    <property type="evidence" value="ECO:0007669"/>
    <property type="project" value="UniProtKB-KW"/>
</dbReference>
<dbReference type="Proteomes" id="UP000039865">
    <property type="component" value="Unassembled WGS sequence"/>
</dbReference>
<feature type="compositionally biased region" description="Polar residues" evidence="4">
    <location>
        <begin position="259"/>
        <end position="291"/>
    </location>
</feature>
<feature type="compositionally biased region" description="Polar residues" evidence="4">
    <location>
        <begin position="504"/>
        <end position="522"/>
    </location>
</feature>
<keyword evidence="1 5" id="KW-0436">Ligase</keyword>
<dbReference type="AlphaFoldDB" id="A0A078BFA9"/>
<dbReference type="EMBL" id="CCKQ01019781">
    <property type="protein sequence ID" value="CDW91822.1"/>
    <property type="molecule type" value="Genomic_DNA"/>
</dbReference>
<dbReference type="PROSITE" id="PS51221">
    <property type="entry name" value="TTL"/>
    <property type="match status" value="1"/>
</dbReference>
<dbReference type="Gene3D" id="3.30.470.20">
    <property type="entry name" value="ATP-grasp fold, B domain"/>
    <property type="match status" value="1"/>
</dbReference>
<organism evidence="5 6">
    <name type="scientific">Stylonychia lemnae</name>
    <name type="common">Ciliate</name>
    <dbReference type="NCBI Taxonomy" id="5949"/>
    <lineage>
        <taxon>Eukaryota</taxon>
        <taxon>Sar</taxon>
        <taxon>Alveolata</taxon>
        <taxon>Ciliophora</taxon>
        <taxon>Intramacronucleata</taxon>
        <taxon>Spirotrichea</taxon>
        <taxon>Stichotrichia</taxon>
        <taxon>Sporadotrichida</taxon>
        <taxon>Oxytrichidae</taxon>
        <taxon>Stylonychinae</taxon>
        <taxon>Stylonychia</taxon>
    </lineage>
</organism>
<feature type="compositionally biased region" description="Polar residues" evidence="4">
    <location>
        <begin position="208"/>
        <end position="226"/>
    </location>
</feature>
<accession>A0A078BFA9</accession>
<evidence type="ECO:0000256" key="3">
    <source>
        <dbReference type="ARBA" id="ARBA00022840"/>
    </source>
</evidence>
<dbReference type="InParanoid" id="A0A078BFA9"/>
<dbReference type="Pfam" id="PF03133">
    <property type="entry name" value="TTL"/>
    <property type="match status" value="2"/>
</dbReference>
<keyword evidence="6" id="KW-1185">Reference proteome</keyword>
<dbReference type="OrthoDB" id="202825at2759"/>
<evidence type="ECO:0000256" key="1">
    <source>
        <dbReference type="ARBA" id="ARBA00022598"/>
    </source>
</evidence>
<dbReference type="GO" id="GO:0015631">
    <property type="term" value="F:tubulin binding"/>
    <property type="evidence" value="ECO:0007669"/>
    <property type="project" value="TreeGrafter"/>
</dbReference>
<dbReference type="SUPFAM" id="SSF56059">
    <property type="entry name" value="Glutathione synthetase ATP-binding domain-like"/>
    <property type="match status" value="1"/>
</dbReference>
<dbReference type="GO" id="GO:0036064">
    <property type="term" value="C:ciliary basal body"/>
    <property type="evidence" value="ECO:0007669"/>
    <property type="project" value="TreeGrafter"/>
</dbReference>
<feature type="compositionally biased region" description="Basic and acidic residues" evidence="4">
    <location>
        <begin position="198"/>
        <end position="207"/>
    </location>
</feature>
<gene>
    <name evidence="5" type="primary">Contig1512.g1655</name>
    <name evidence="5" type="ORF">STYLEM_20983</name>
</gene>
<name>A0A078BFA9_STYLE</name>
<dbReference type="GO" id="GO:0000226">
    <property type="term" value="P:microtubule cytoskeleton organization"/>
    <property type="evidence" value="ECO:0007669"/>
    <property type="project" value="TreeGrafter"/>
</dbReference>
<sequence>MECVKLELHERKQIDDVINFFTQTSEVNALVGDDDQYENYLKQSIVQKGNKFSQEFGKQQNQNQTENYQRSNLNAQTDDYQICQTKHNYQSTSLPGLPPIQSKNKNQLVLLQLRHNSRQGVTFNEGKIVNPFMDDYASDQQQQQQNSIKYQQQQIQTQTVPMSRAGSKRNIFEFMKNTLASTKINNMQVYQTSNNHFQTEKEKDRKISVQQNRVKTSQSQKRNPLQNVKSDINIKIKAKVLAKEIPLYSSQQYLTQQNNQSREIQSRSITNQSNSFKQSLSQSNKTSSTLRKTSHKLVLTKERGLIKSLLHQRKQKIQLIEILQQIQLHKSRVKFKEVLSCKEDQNLLQVSTIQSPLSIEDRIQSASYDQSDINTKRSSLLTGQIEFSTDADQFYHSQQNTNRRSKQLSYLEQIDSLNQKTKYNDLQKHNHNSQDPESYDFQSETISHLRSTIQDHKQYQPQPIDLIIKKQSNYQTNPISEPQDQKMIVIFQDGQWIKSRADLKSQQINQRQSLPENGGNNKNQLTHILQQNVACPVINQSERNQSDIKIRPKTNQSSASLHNKCPNPQQFIFDSGVIDYSQLYKSFYDIFMIPHIQNRQYSSQKSFIGNIKDLKQIIVENQKLYSTFSQLIYLQDNDDIQLSNFQGIQGGQLGNQGMESRTIQAVQIKQRYQKLKQNLSIQNFGAFDTNHNVSSPSNGSRAPDFRIDQLIDLNRQAELYFRVVKEKPEVYDIITLVFGRQFSDKWKELPHGVELTQSWNLLWTWSKIKSSLDNLLVWQRFNHYPENKNITRKDLLKKNIEKVQKICKKSKQLFDIIPMTFILPQEYTQLLQSFHQAEKEDGPQLNYWIVKPPGKSRGRGIHVVNDTEAFRTIEPLVVQKYLKNPFLLNGHKFDMRIYVLVTSFNPLECFIYKEGLARFSTVPFSLDPSKMSNRLIHLTNYSVQKTQFMSSNLQNSAGVQVQTDSSGEKGFNARSNGWIGSAFKSGCSGSKLSLSNLRSALHQKYVSWESEIWPQVKEIVLKTLIAGSYNNQIPYNPCAFELYGYDIIIDSKKKCWLIEVNSSPSLATDSQLDEVIKRALIKDTISVVDPVDFDRKKLADVLLRRLNEYHNGVNRYNNRQNSQQQQMNQMNRDITYILNGKVPRQFGQMPMYPGNYEMIAPSPLVDKLLQTINQKDK</sequence>
<evidence type="ECO:0000313" key="6">
    <source>
        <dbReference type="Proteomes" id="UP000039865"/>
    </source>
</evidence>
<feature type="region of interest" description="Disordered" evidence="4">
    <location>
        <begin position="259"/>
        <end position="294"/>
    </location>
</feature>
<proteinExistence type="predicted"/>
<dbReference type="InterPro" id="IPR004344">
    <property type="entry name" value="TTL/TTLL_fam"/>
</dbReference>
<reference evidence="5 6" key="1">
    <citation type="submission" date="2014-06" db="EMBL/GenBank/DDBJ databases">
        <authorList>
            <person name="Swart Estienne"/>
        </authorList>
    </citation>
    <scope>NUCLEOTIDE SEQUENCE [LARGE SCALE GENOMIC DNA]</scope>
    <source>
        <strain evidence="5 6">130c</strain>
    </source>
</reference>
<protein>
    <submittedName>
        <fullName evidence="5">Tubulin-tyrosine ligase family protein</fullName>
    </submittedName>
</protein>
<evidence type="ECO:0000256" key="2">
    <source>
        <dbReference type="ARBA" id="ARBA00022741"/>
    </source>
</evidence>